<keyword evidence="9" id="KW-1185">Reference proteome</keyword>
<keyword evidence="4" id="KW-0158">Chromosome</keyword>
<evidence type="ECO:0000256" key="2">
    <source>
        <dbReference type="ARBA" id="ARBA00004584"/>
    </source>
</evidence>
<dbReference type="GO" id="GO:0034080">
    <property type="term" value="P:CENP-A containing chromatin assembly"/>
    <property type="evidence" value="ECO:0007669"/>
    <property type="project" value="InterPro"/>
</dbReference>
<dbReference type="EMBL" id="LUGH01000512">
    <property type="protein sequence ID" value="OBZ84421.1"/>
    <property type="molecule type" value="Genomic_DNA"/>
</dbReference>
<evidence type="ECO:0000256" key="5">
    <source>
        <dbReference type="ARBA" id="ARBA00023242"/>
    </source>
</evidence>
<evidence type="ECO:0000313" key="9">
    <source>
        <dbReference type="Proteomes" id="UP000093000"/>
    </source>
</evidence>
<dbReference type="InterPro" id="IPR007902">
    <property type="entry name" value="Chl4/mis15/CENP-N"/>
</dbReference>
<evidence type="ECO:0000256" key="1">
    <source>
        <dbReference type="ARBA" id="ARBA00004123"/>
    </source>
</evidence>
<sequence length="414" mass="48211">MLTEKDLVLIKHDDKIERILYGLRHKQLLMIIKPWFDIPELRPENESTTLDHYFDPNLMKANIIKRMLTKDWARGFRAIQLAHIDLYKLILNADSKRWNIVRLLKKSGDLRLDLEVTAVQELLMGYLTQFYSCYLAHIKDSHTGMYWIRIQLDQAQDFSIRAKRTFKGCIVYVPRSEFLLITGNIKSNINPDIKEALLRVFKAEDLVYQSVQDRAVEHFRNFTRMRQEGGVFAQLRKNQVDANPLDVRQQSKTKDWEQSYVREGEQSRRIKVAEPKKLAARFDILKKEFGWNTMAATNRLDVDLDLPFQPVAGNRSYQDGLKNVKFSMSLRGKHIPLGVKHMIEKGLLETPAPDWLTSLPTTAATYFHVTKDKVSQTKPTPNLEEEDEEEEGEEEEGDNETEQQEMSGIETNQV</sequence>
<dbReference type="GO" id="GO:0000775">
    <property type="term" value="C:chromosome, centromeric region"/>
    <property type="evidence" value="ECO:0007669"/>
    <property type="project" value="UniProtKB-SubCell"/>
</dbReference>
<keyword evidence="5" id="KW-0539">Nucleus</keyword>
<dbReference type="PANTHER" id="PTHR46790:SF1">
    <property type="entry name" value="CENTROMERE PROTEIN N"/>
    <property type="match status" value="1"/>
</dbReference>
<evidence type="ECO:0000256" key="3">
    <source>
        <dbReference type="ARBA" id="ARBA00005566"/>
    </source>
</evidence>
<dbReference type="InterPro" id="IPR052011">
    <property type="entry name" value="CENP-NAC/CAD_complex"/>
</dbReference>
<name>A0A1C7N5Y8_9FUNG</name>
<dbReference type="Proteomes" id="UP000093000">
    <property type="component" value="Unassembled WGS sequence"/>
</dbReference>
<dbReference type="GO" id="GO:0005654">
    <property type="term" value="C:nucleoplasm"/>
    <property type="evidence" value="ECO:0007669"/>
    <property type="project" value="TreeGrafter"/>
</dbReference>
<feature type="compositionally biased region" description="Acidic residues" evidence="7">
    <location>
        <begin position="383"/>
        <end position="403"/>
    </location>
</feature>
<dbReference type="AlphaFoldDB" id="A0A1C7N5Y8"/>
<evidence type="ECO:0000256" key="6">
    <source>
        <dbReference type="ARBA" id="ARBA00023328"/>
    </source>
</evidence>
<dbReference type="OrthoDB" id="6585699at2759"/>
<gene>
    <name evidence="8" type="ORF">A0J61_07528</name>
</gene>
<evidence type="ECO:0000313" key="8">
    <source>
        <dbReference type="EMBL" id="OBZ84421.1"/>
    </source>
</evidence>
<evidence type="ECO:0000256" key="4">
    <source>
        <dbReference type="ARBA" id="ARBA00022454"/>
    </source>
</evidence>
<comment type="similarity">
    <text evidence="3">Belongs to the CENP-N/CHL4 family.</text>
</comment>
<dbReference type="PANTHER" id="PTHR46790">
    <property type="entry name" value="CENTROMERE PROTEIN N"/>
    <property type="match status" value="1"/>
</dbReference>
<accession>A0A1C7N5Y8</accession>
<organism evidence="8 9">
    <name type="scientific">Choanephora cucurbitarum</name>
    <dbReference type="NCBI Taxonomy" id="101091"/>
    <lineage>
        <taxon>Eukaryota</taxon>
        <taxon>Fungi</taxon>
        <taxon>Fungi incertae sedis</taxon>
        <taxon>Mucoromycota</taxon>
        <taxon>Mucoromycotina</taxon>
        <taxon>Mucoromycetes</taxon>
        <taxon>Mucorales</taxon>
        <taxon>Mucorineae</taxon>
        <taxon>Choanephoraceae</taxon>
        <taxon>Choanephoroideae</taxon>
        <taxon>Choanephora</taxon>
    </lineage>
</organism>
<evidence type="ECO:0000256" key="7">
    <source>
        <dbReference type="SAM" id="MobiDB-lite"/>
    </source>
</evidence>
<reference evidence="8 9" key="1">
    <citation type="submission" date="2016-03" db="EMBL/GenBank/DDBJ databases">
        <title>Choanephora cucurbitarum.</title>
        <authorList>
            <person name="Min B."/>
            <person name="Park H."/>
            <person name="Park J.-H."/>
            <person name="Shin H.-D."/>
            <person name="Choi I.-G."/>
        </authorList>
    </citation>
    <scope>NUCLEOTIDE SEQUENCE [LARGE SCALE GENOMIC DNA]</scope>
    <source>
        <strain evidence="8 9">KUS-F28377</strain>
    </source>
</reference>
<comment type="caution">
    <text evidence="8">The sequence shown here is derived from an EMBL/GenBank/DDBJ whole genome shotgun (WGS) entry which is preliminary data.</text>
</comment>
<dbReference type="Pfam" id="PF05238">
    <property type="entry name" value="CENP-N"/>
    <property type="match status" value="1"/>
</dbReference>
<dbReference type="GO" id="GO:0007059">
    <property type="term" value="P:chromosome segregation"/>
    <property type="evidence" value="ECO:0007669"/>
    <property type="project" value="InterPro"/>
</dbReference>
<keyword evidence="6" id="KW-0137">Centromere</keyword>
<comment type="subcellular location">
    <subcellularLocation>
        <location evidence="2">Chromosome</location>
        <location evidence="2">Centromere</location>
    </subcellularLocation>
    <subcellularLocation>
        <location evidence="1">Nucleus</location>
    </subcellularLocation>
</comment>
<dbReference type="STRING" id="101091.A0A1C7N5Y8"/>
<proteinExistence type="inferred from homology"/>
<dbReference type="InParanoid" id="A0A1C7N5Y8"/>
<feature type="region of interest" description="Disordered" evidence="7">
    <location>
        <begin position="372"/>
        <end position="414"/>
    </location>
</feature>
<protein>
    <submittedName>
        <fullName evidence="8">Uncharacterized protein</fullName>
    </submittedName>
</protein>